<name>A0A9P8V4A4_9PEZI</name>
<dbReference type="Proteomes" id="UP000770015">
    <property type="component" value="Unassembled WGS sequence"/>
</dbReference>
<comment type="caution">
    <text evidence="3">The sequence shown here is derived from an EMBL/GenBank/DDBJ whole genome shotgun (WGS) entry which is preliminary data.</text>
</comment>
<dbReference type="Gene3D" id="2.60.120.1560">
    <property type="match status" value="1"/>
</dbReference>
<proteinExistence type="predicted"/>
<feature type="chain" id="PRO_5040509544" description="GLEYA adhesin domain-containing protein" evidence="1">
    <location>
        <begin position="19"/>
        <end position="342"/>
    </location>
</feature>
<reference evidence="3" key="1">
    <citation type="journal article" date="2021" name="Nat. Commun.">
        <title>Genetic determinants of endophytism in the Arabidopsis root mycobiome.</title>
        <authorList>
            <person name="Mesny F."/>
            <person name="Miyauchi S."/>
            <person name="Thiergart T."/>
            <person name="Pickel B."/>
            <person name="Atanasova L."/>
            <person name="Karlsson M."/>
            <person name="Huettel B."/>
            <person name="Barry K.W."/>
            <person name="Haridas S."/>
            <person name="Chen C."/>
            <person name="Bauer D."/>
            <person name="Andreopoulos W."/>
            <person name="Pangilinan J."/>
            <person name="LaButti K."/>
            <person name="Riley R."/>
            <person name="Lipzen A."/>
            <person name="Clum A."/>
            <person name="Drula E."/>
            <person name="Henrissat B."/>
            <person name="Kohler A."/>
            <person name="Grigoriev I.V."/>
            <person name="Martin F.M."/>
            <person name="Hacquard S."/>
        </authorList>
    </citation>
    <scope>NUCLEOTIDE SEQUENCE</scope>
    <source>
        <strain evidence="3">MPI-SDFR-AT-0117</strain>
    </source>
</reference>
<evidence type="ECO:0000313" key="3">
    <source>
        <dbReference type="EMBL" id="KAH6669769.1"/>
    </source>
</evidence>
<dbReference type="Pfam" id="PF10528">
    <property type="entry name" value="GLEYA"/>
    <property type="match status" value="1"/>
</dbReference>
<protein>
    <recommendedName>
        <fullName evidence="2">GLEYA adhesin domain-containing protein</fullName>
    </recommendedName>
</protein>
<accession>A0A9P8V4A4</accession>
<feature type="domain" description="GLEYA adhesin" evidence="2">
    <location>
        <begin position="211"/>
        <end position="302"/>
    </location>
</feature>
<dbReference type="PROSITE" id="PS51257">
    <property type="entry name" value="PROKAR_LIPOPROTEIN"/>
    <property type="match status" value="1"/>
</dbReference>
<keyword evidence="1" id="KW-0732">Signal</keyword>
<dbReference type="OrthoDB" id="4388755at2759"/>
<evidence type="ECO:0000256" key="1">
    <source>
        <dbReference type="SAM" id="SignalP"/>
    </source>
</evidence>
<keyword evidence="4" id="KW-1185">Reference proteome</keyword>
<sequence length="342" mass="35805">MKTSATAAVLGLAGLAAAGSCNNNCGRAVTGTARKVPSLEDRESQCSAFLTSTTTITPPVATVTQPPIWQRNVHGPREVEAPTLTGEKPAYATNCADLEVYWLACQCFGITPTLVTEVAPTPTETILGPTCTQGLEFALYAPVAGSPAYANLEYARTHGLQYLDLSVLVGGAVPAATGVAPYVATLDGDEYKPIEVYGITGPAGSTLGHSILDHRGFLVPAVAGTYTATVPDADDAVFFWAGEAAVSGFEAGNAKIVKGYGDGPPRKWELVVREEDVGKAVAVRLLWANWAGRGVVELSIVDPKGKEILGKRTAKNREVLARCEGNLAPVPVWPAWEAEVVG</sequence>
<dbReference type="InterPro" id="IPR018871">
    <property type="entry name" value="GLEYA_adhesin_domain"/>
</dbReference>
<dbReference type="AlphaFoldDB" id="A0A9P8V4A4"/>
<gene>
    <name evidence="3" type="ORF">F5X68DRAFT_194727</name>
</gene>
<dbReference type="EMBL" id="JAGSXJ010000031">
    <property type="protein sequence ID" value="KAH6669769.1"/>
    <property type="molecule type" value="Genomic_DNA"/>
</dbReference>
<evidence type="ECO:0000259" key="2">
    <source>
        <dbReference type="Pfam" id="PF10528"/>
    </source>
</evidence>
<evidence type="ECO:0000313" key="4">
    <source>
        <dbReference type="Proteomes" id="UP000770015"/>
    </source>
</evidence>
<organism evidence="3 4">
    <name type="scientific">Plectosphaerella plurivora</name>
    <dbReference type="NCBI Taxonomy" id="936078"/>
    <lineage>
        <taxon>Eukaryota</taxon>
        <taxon>Fungi</taxon>
        <taxon>Dikarya</taxon>
        <taxon>Ascomycota</taxon>
        <taxon>Pezizomycotina</taxon>
        <taxon>Sordariomycetes</taxon>
        <taxon>Hypocreomycetidae</taxon>
        <taxon>Glomerellales</taxon>
        <taxon>Plectosphaerellaceae</taxon>
        <taxon>Plectosphaerella</taxon>
    </lineage>
</organism>
<feature type="signal peptide" evidence="1">
    <location>
        <begin position="1"/>
        <end position="18"/>
    </location>
</feature>